<protein>
    <submittedName>
        <fullName evidence="1">Uncharacterized protein</fullName>
    </submittedName>
</protein>
<dbReference type="Proteomes" id="UP000009183">
    <property type="component" value="Chromosome 8"/>
</dbReference>
<name>D7TKX5_VITVI</name>
<evidence type="ECO:0000313" key="2">
    <source>
        <dbReference type="Proteomes" id="UP000009183"/>
    </source>
</evidence>
<dbReference type="PaxDb" id="29760-VIT_08s0056g00280.t01"/>
<proteinExistence type="predicted"/>
<gene>
    <name evidence="1" type="ordered locus">VIT_08s0056g00280</name>
</gene>
<dbReference type="Gene3D" id="1.10.10.750">
    <property type="entry name" value="Ypt/Rab-GAP domain of gyp1p, domain 1"/>
    <property type="match status" value="1"/>
</dbReference>
<dbReference type="HOGENOM" id="CLU_2927329_0_0_1"/>
<sequence length="61" mass="7041">MIGIEGSGWKHYVKRKPNVVRRRIRKGIHDCLRGLNKLASKISTNSEVIFWSNGTWFGKTI</sequence>
<dbReference type="EMBL" id="FN595995">
    <property type="protein sequence ID" value="CBI31147.3"/>
    <property type="molecule type" value="Genomic_DNA"/>
</dbReference>
<accession>D7TKX5</accession>
<organism evidence="1 2">
    <name type="scientific">Vitis vinifera</name>
    <name type="common">Grape</name>
    <dbReference type="NCBI Taxonomy" id="29760"/>
    <lineage>
        <taxon>Eukaryota</taxon>
        <taxon>Viridiplantae</taxon>
        <taxon>Streptophyta</taxon>
        <taxon>Embryophyta</taxon>
        <taxon>Tracheophyta</taxon>
        <taxon>Spermatophyta</taxon>
        <taxon>Magnoliopsida</taxon>
        <taxon>eudicotyledons</taxon>
        <taxon>Gunneridae</taxon>
        <taxon>Pentapetalae</taxon>
        <taxon>rosids</taxon>
        <taxon>Vitales</taxon>
        <taxon>Vitaceae</taxon>
        <taxon>Viteae</taxon>
        <taxon>Vitis</taxon>
    </lineage>
</organism>
<dbReference type="AlphaFoldDB" id="D7TKX5"/>
<reference evidence="2" key="1">
    <citation type="journal article" date="2007" name="Nature">
        <title>The grapevine genome sequence suggests ancestral hexaploidization in major angiosperm phyla.</title>
        <authorList>
            <consortium name="The French-Italian Public Consortium for Grapevine Genome Characterization."/>
            <person name="Jaillon O."/>
            <person name="Aury J.-M."/>
            <person name="Noel B."/>
            <person name="Policriti A."/>
            <person name="Clepet C."/>
            <person name="Casagrande A."/>
            <person name="Choisne N."/>
            <person name="Aubourg S."/>
            <person name="Vitulo N."/>
            <person name="Jubin C."/>
            <person name="Vezzi A."/>
            <person name="Legeai F."/>
            <person name="Hugueney P."/>
            <person name="Dasilva C."/>
            <person name="Horner D."/>
            <person name="Mica E."/>
            <person name="Jublot D."/>
            <person name="Poulain J."/>
            <person name="Bruyere C."/>
            <person name="Billault A."/>
            <person name="Segurens B."/>
            <person name="Gouyvenoux M."/>
            <person name="Ugarte E."/>
            <person name="Cattonaro F."/>
            <person name="Anthouard V."/>
            <person name="Vico V."/>
            <person name="Del Fabbro C."/>
            <person name="Alaux M."/>
            <person name="Di Gaspero G."/>
            <person name="Dumas V."/>
            <person name="Felice N."/>
            <person name="Paillard S."/>
            <person name="Juman I."/>
            <person name="Moroldo M."/>
            <person name="Scalabrin S."/>
            <person name="Canaguier A."/>
            <person name="Le Clainche I."/>
            <person name="Malacrida G."/>
            <person name="Durand E."/>
            <person name="Pesole G."/>
            <person name="Laucou V."/>
            <person name="Chatelet P."/>
            <person name="Merdinoglu D."/>
            <person name="Delledonne M."/>
            <person name="Pezzotti M."/>
            <person name="Lecharny A."/>
            <person name="Scarpelli C."/>
            <person name="Artiguenave F."/>
            <person name="Pe M.E."/>
            <person name="Valle G."/>
            <person name="Morgante M."/>
            <person name="Caboche M."/>
            <person name="Adam-Blondon A.-F."/>
            <person name="Weissenbach J."/>
            <person name="Quetier F."/>
            <person name="Wincker P."/>
        </authorList>
    </citation>
    <scope>NUCLEOTIDE SEQUENCE [LARGE SCALE GENOMIC DNA]</scope>
    <source>
        <strain evidence="2">cv. Pinot noir / PN40024</strain>
    </source>
</reference>
<dbReference type="eggNOG" id="KOG1102">
    <property type="taxonomic scope" value="Eukaryota"/>
</dbReference>
<keyword evidence="2" id="KW-1185">Reference proteome</keyword>
<dbReference type="STRING" id="29760.D7TKX5"/>
<dbReference type="InParanoid" id="D7TKX5"/>
<evidence type="ECO:0000313" key="1">
    <source>
        <dbReference type="EMBL" id="CBI31147.3"/>
    </source>
</evidence>